<dbReference type="SMART" id="SM00450">
    <property type="entry name" value="RHOD"/>
    <property type="match status" value="2"/>
</dbReference>
<feature type="domain" description="Rhodanese" evidence="4">
    <location>
        <begin position="34"/>
        <end position="150"/>
    </location>
</feature>
<dbReference type="Gene3D" id="3.40.250.10">
    <property type="entry name" value="Rhodanese-like domain"/>
    <property type="match status" value="2"/>
</dbReference>
<dbReference type="PROSITE" id="PS50206">
    <property type="entry name" value="RHODANESE_3"/>
    <property type="match status" value="2"/>
</dbReference>
<dbReference type="OMA" id="NNNWFAS"/>
<name>T0QZ06_SAPDV</name>
<dbReference type="PROSITE" id="PS00683">
    <property type="entry name" value="RHODANESE_2"/>
    <property type="match status" value="1"/>
</dbReference>
<dbReference type="GO" id="GO:0005739">
    <property type="term" value="C:mitochondrion"/>
    <property type="evidence" value="ECO:0007669"/>
    <property type="project" value="TreeGrafter"/>
</dbReference>
<dbReference type="GeneID" id="19944252"/>
<dbReference type="CDD" id="cd01448">
    <property type="entry name" value="TST_Repeat_1"/>
    <property type="match status" value="1"/>
</dbReference>
<feature type="domain" description="Rhodanese" evidence="4">
    <location>
        <begin position="186"/>
        <end position="302"/>
    </location>
</feature>
<dbReference type="SUPFAM" id="SSF52821">
    <property type="entry name" value="Rhodanese/Cell cycle control phosphatase"/>
    <property type="match status" value="2"/>
</dbReference>
<dbReference type="VEuPathDB" id="FungiDB:SDRG_03525"/>
<dbReference type="STRING" id="1156394.T0QZ06"/>
<gene>
    <name evidence="5" type="ORF">SDRG_03525</name>
</gene>
<dbReference type="EMBL" id="JH767139">
    <property type="protein sequence ID" value="EQC39320.1"/>
    <property type="molecule type" value="Genomic_DNA"/>
</dbReference>
<organism evidence="5 6">
    <name type="scientific">Saprolegnia diclina (strain VS20)</name>
    <dbReference type="NCBI Taxonomy" id="1156394"/>
    <lineage>
        <taxon>Eukaryota</taxon>
        <taxon>Sar</taxon>
        <taxon>Stramenopiles</taxon>
        <taxon>Oomycota</taxon>
        <taxon>Saprolegniomycetes</taxon>
        <taxon>Saprolegniales</taxon>
        <taxon>Saprolegniaceae</taxon>
        <taxon>Saprolegnia</taxon>
    </lineage>
</organism>
<sequence>MLRSRSPRWLATARSMSSLRPLVTSHDIQSLAAEGKSVRFVDASWYLDKARNGHDEFLQERLPGAVYFDIDAIKDTASPLPHMLPPPSLFASAMNEFGIANDTTVVVYGGANCFSPARCWWTFKYFGHARVHVLNGGLTQWKKDGHAVEEGLPSPPAPTTGYVATPDARLVLTAEQVLKLLSSTNQVIDARGPGRFTGKDPEPRAGVRGGHMPGAINTPFSHVLTPDDYSVFRDPATIRSNFEASGVRIGDAGTVIATTCGSGVTAAVLTLGLHVLDVPLERVPVYDGSWSEWGTRDDLPVTKDM</sequence>
<evidence type="ECO:0000256" key="3">
    <source>
        <dbReference type="RuleBase" id="RU000507"/>
    </source>
</evidence>
<dbReference type="InterPro" id="IPR045078">
    <property type="entry name" value="TST/MPST-like"/>
</dbReference>
<keyword evidence="2" id="KW-0677">Repeat</keyword>
<keyword evidence="6" id="KW-1185">Reference proteome</keyword>
<dbReference type="Proteomes" id="UP000030762">
    <property type="component" value="Unassembled WGS sequence"/>
</dbReference>
<dbReference type="CDD" id="cd01449">
    <property type="entry name" value="TST_Repeat_2"/>
    <property type="match status" value="1"/>
</dbReference>
<dbReference type="OrthoDB" id="270167at2759"/>
<dbReference type="eggNOG" id="KOG1529">
    <property type="taxonomic scope" value="Eukaryota"/>
</dbReference>
<dbReference type="PANTHER" id="PTHR11364">
    <property type="entry name" value="THIOSULFATE SULFERTANSFERASE"/>
    <property type="match status" value="1"/>
</dbReference>
<evidence type="ECO:0000256" key="2">
    <source>
        <dbReference type="ARBA" id="ARBA00022737"/>
    </source>
</evidence>
<evidence type="ECO:0000256" key="1">
    <source>
        <dbReference type="ARBA" id="ARBA00022679"/>
    </source>
</evidence>
<dbReference type="AlphaFoldDB" id="T0QZ06"/>
<reference evidence="5 6" key="1">
    <citation type="submission" date="2012-04" db="EMBL/GenBank/DDBJ databases">
        <title>The Genome Sequence of Saprolegnia declina VS20.</title>
        <authorList>
            <consortium name="The Broad Institute Genome Sequencing Platform"/>
            <person name="Russ C."/>
            <person name="Nusbaum C."/>
            <person name="Tyler B."/>
            <person name="van West P."/>
            <person name="Dieguez-Uribeondo J."/>
            <person name="de Bruijn I."/>
            <person name="Tripathy S."/>
            <person name="Jiang R."/>
            <person name="Young S.K."/>
            <person name="Zeng Q."/>
            <person name="Gargeya S."/>
            <person name="Fitzgerald M."/>
            <person name="Haas B."/>
            <person name="Abouelleil A."/>
            <person name="Alvarado L."/>
            <person name="Arachchi H.M."/>
            <person name="Berlin A."/>
            <person name="Chapman S.B."/>
            <person name="Goldberg J."/>
            <person name="Griggs A."/>
            <person name="Gujja S."/>
            <person name="Hansen M."/>
            <person name="Howarth C."/>
            <person name="Imamovic A."/>
            <person name="Larimer J."/>
            <person name="McCowen C."/>
            <person name="Montmayeur A."/>
            <person name="Murphy C."/>
            <person name="Neiman D."/>
            <person name="Pearson M."/>
            <person name="Priest M."/>
            <person name="Roberts A."/>
            <person name="Saif S."/>
            <person name="Shea T."/>
            <person name="Sisk P."/>
            <person name="Sykes S."/>
            <person name="Wortman J."/>
            <person name="Nusbaum C."/>
            <person name="Birren B."/>
        </authorList>
    </citation>
    <scope>NUCLEOTIDE SEQUENCE [LARGE SCALE GENOMIC DNA]</scope>
    <source>
        <strain evidence="5 6">VS20</strain>
    </source>
</reference>
<dbReference type="FunCoup" id="T0QZ06">
    <property type="interactions" value="62"/>
</dbReference>
<dbReference type="GO" id="GO:0004792">
    <property type="term" value="F:thiosulfate-cyanide sulfurtransferase activity"/>
    <property type="evidence" value="ECO:0007669"/>
    <property type="project" value="InterPro"/>
</dbReference>
<evidence type="ECO:0000313" key="5">
    <source>
        <dbReference type="EMBL" id="EQC39320.1"/>
    </source>
</evidence>
<evidence type="ECO:0000313" key="6">
    <source>
        <dbReference type="Proteomes" id="UP000030762"/>
    </source>
</evidence>
<dbReference type="InterPro" id="IPR001763">
    <property type="entry name" value="Rhodanese-like_dom"/>
</dbReference>
<dbReference type="InterPro" id="IPR036873">
    <property type="entry name" value="Rhodanese-like_dom_sf"/>
</dbReference>
<protein>
    <recommendedName>
        <fullName evidence="3">Sulfurtransferase</fullName>
    </recommendedName>
</protein>
<dbReference type="InParanoid" id="T0QZ06"/>
<evidence type="ECO:0000259" key="4">
    <source>
        <dbReference type="PROSITE" id="PS50206"/>
    </source>
</evidence>
<dbReference type="PANTHER" id="PTHR11364:SF27">
    <property type="entry name" value="SULFURTRANSFERASE"/>
    <property type="match status" value="1"/>
</dbReference>
<dbReference type="InterPro" id="IPR001307">
    <property type="entry name" value="Thiosulphate_STrfase_CS"/>
</dbReference>
<dbReference type="RefSeq" id="XP_008607381.1">
    <property type="nucleotide sequence ID" value="XM_008609159.1"/>
</dbReference>
<keyword evidence="1 3" id="KW-0808">Transferase</keyword>
<proteinExistence type="predicted"/>
<accession>T0QZ06</accession>
<dbReference type="Pfam" id="PF00581">
    <property type="entry name" value="Rhodanese"/>
    <property type="match status" value="2"/>
</dbReference>